<dbReference type="SUPFAM" id="SSF56925">
    <property type="entry name" value="OMPA-like"/>
    <property type="match status" value="1"/>
</dbReference>
<evidence type="ECO:0000256" key="1">
    <source>
        <dbReference type="SAM" id="SignalP"/>
    </source>
</evidence>
<dbReference type="Proteomes" id="UP000647241">
    <property type="component" value="Unassembled WGS sequence"/>
</dbReference>
<reference evidence="2" key="1">
    <citation type="journal article" date="2014" name="Int. J. Syst. Evol. Microbiol.">
        <title>Complete genome sequence of Corynebacterium casei LMG S-19264T (=DSM 44701T), isolated from a smear-ripened cheese.</title>
        <authorList>
            <consortium name="US DOE Joint Genome Institute (JGI-PGF)"/>
            <person name="Walter F."/>
            <person name="Albersmeier A."/>
            <person name="Kalinowski J."/>
            <person name="Ruckert C."/>
        </authorList>
    </citation>
    <scope>NUCLEOTIDE SEQUENCE</scope>
    <source>
        <strain evidence="2">CGMCC 1.12997</strain>
    </source>
</reference>
<evidence type="ECO:0000313" key="2">
    <source>
        <dbReference type="EMBL" id="GGG82469.1"/>
    </source>
</evidence>
<sequence length="231" mass="24788">MLNVSRLSCTRSVLFCLLATLAGPIAKAQSPALSKQLDRIDFSISGIGQFNGSGSGVPKSGPTDANGNPLTVNLSTGNTLGALITVRYTKSPYLGFEGNYTYARYTETFSPFGSPTSGGATSAGVQTNASEYTLGYVAHTPKLFSLQPFVSGGLGSIAFRPTTYGGQSLREQARAAYYYSLGVDDAFSPHFGFRAQFRQVFFLAPDFGQNYLTILHHTSTFEPGIGFYLRF</sequence>
<protein>
    <recommendedName>
        <fullName evidence="4">Outer membrane protein beta-barrel domain-containing protein</fullName>
    </recommendedName>
</protein>
<dbReference type="EMBL" id="BMGT01000003">
    <property type="protein sequence ID" value="GGG82469.1"/>
    <property type="molecule type" value="Genomic_DNA"/>
</dbReference>
<name>A0A917HLG1_9BACT</name>
<organism evidence="2 3">
    <name type="scientific">Edaphobacter dinghuensis</name>
    <dbReference type="NCBI Taxonomy" id="1560005"/>
    <lineage>
        <taxon>Bacteria</taxon>
        <taxon>Pseudomonadati</taxon>
        <taxon>Acidobacteriota</taxon>
        <taxon>Terriglobia</taxon>
        <taxon>Terriglobales</taxon>
        <taxon>Acidobacteriaceae</taxon>
        <taxon>Edaphobacter</taxon>
    </lineage>
</organism>
<proteinExistence type="predicted"/>
<dbReference type="InterPro" id="IPR011250">
    <property type="entry name" value="OMP/PagP_B-barrel"/>
</dbReference>
<feature type="signal peptide" evidence="1">
    <location>
        <begin position="1"/>
        <end position="28"/>
    </location>
</feature>
<accession>A0A917HLG1</accession>
<keyword evidence="1" id="KW-0732">Signal</keyword>
<dbReference type="RefSeq" id="WP_188554771.1">
    <property type="nucleotide sequence ID" value="NZ_BMGT01000003.1"/>
</dbReference>
<evidence type="ECO:0000313" key="3">
    <source>
        <dbReference type="Proteomes" id="UP000647241"/>
    </source>
</evidence>
<reference evidence="2" key="2">
    <citation type="submission" date="2020-09" db="EMBL/GenBank/DDBJ databases">
        <authorList>
            <person name="Sun Q."/>
            <person name="Zhou Y."/>
        </authorList>
    </citation>
    <scope>NUCLEOTIDE SEQUENCE</scope>
    <source>
        <strain evidence="2">CGMCC 1.12997</strain>
    </source>
</reference>
<keyword evidence="3" id="KW-1185">Reference proteome</keyword>
<comment type="caution">
    <text evidence="2">The sequence shown here is derived from an EMBL/GenBank/DDBJ whole genome shotgun (WGS) entry which is preliminary data.</text>
</comment>
<dbReference type="AlphaFoldDB" id="A0A917HLG1"/>
<feature type="chain" id="PRO_5037001437" description="Outer membrane protein beta-barrel domain-containing protein" evidence="1">
    <location>
        <begin position="29"/>
        <end position="231"/>
    </location>
</feature>
<dbReference type="Gene3D" id="2.40.160.20">
    <property type="match status" value="1"/>
</dbReference>
<evidence type="ECO:0008006" key="4">
    <source>
        <dbReference type="Google" id="ProtNLM"/>
    </source>
</evidence>
<gene>
    <name evidence="2" type="ORF">GCM10011585_27540</name>
</gene>